<keyword evidence="7" id="KW-1185">Reference proteome</keyword>
<sequence>MNPRFVLLLVLLVPLPCSGADPETVDVFVPKADGFKSIRIPAVVVSKNGHVLAFAEGRAADADQAKNKIILKRSPDGGKTWGNAAVIATDGDKALNNPCAVVERESGLVLLVYQSYPAGVGERSGTIQPGYDGEAVVRNWLITSADDGISWTKPRDITKQTKREKVVTTVAGGPGIGIQLRHGSHAGRLLFPFNEGPFGVWNIYAIYSDDKGKTWQMGEIAPGALIDAGKDKKTSLVNEAQFVELQDGSIRFNVRRWAGKAVRKTCVSADGGATWTKVEDVPDLADPGCMASIVRYTDPADGKSRLLYSGPQSTKRENGTVCLSDDEGKTWSVKRVLCPGPFAYSCLAVLPDGNIGCLYEAEGTSKVVFARFPLDWLEKKGR</sequence>
<feature type="signal peptide" evidence="4">
    <location>
        <begin position="1"/>
        <end position="19"/>
    </location>
</feature>
<dbReference type="OrthoDB" id="7294637at2"/>
<dbReference type="EC" id="3.2.1.18" evidence="3"/>
<reference evidence="7" key="1">
    <citation type="submission" date="2019-08" db="EMBL/GenBank/DDBJ databases">
        <title>Limnoglobus roseus gen. nov., sp. nov., a novel freshwater planctomycete with a giant genome from the family Gemmataceae.</title>
        <authorList>
            <person name="Kulichevskaya I.S."/>
            <person name="Naumoff D.G."/>
            <person name="Miroshnikov K."/>
            <person name="Ivanova A."/>
            <person name="Philippov D.A."/>
            <person name="Hakobyan A."/>
            <person name="Rijpstra I.C."/>
            <person name="Sinninghe Damste J.S."/>
            <person name="Liesack W."/>
            <person name="Dedysh S.N."/>
        </authorList>
    </citation>
    <scope>NUCLEOTIDE SEQUENCE [LARGE SCALE GENOMIC DNA]</scope>
    <source>
        <strain evidence="7">PX52</strain>
    </source>
</reference>
<dbReference type="KEGG" id="lrs:PX52LOC_04970"/>
<dbReference type="PANTHER" id="PTHR10628:SF30">
    <property type="entry name" value="EXO-ALPHA-SIALIDASE"/>
    <property type="match status" value="1"/>
</dbReference>
<name>A0A5C1AIX9_9BACT</name>
<dbReference type="GO" id="GO:0005737">
    <property type="term" value="C:cytoplasm"/>
    <property type="evidence" value="ECO:0007669"/>
    <property type="project" value="TreeGrafter"/>
</dbReference>
<dbReference type="EMBL" id="CP042425">
    <property type="protein sequence ID" value="QEL17956.1"/>
    <property type="molecule type" value="Genomic_DNA"/>
</dbReference>
<evidence type="ECO:0000256" key="1">
    <source>
        <dbReference type="ARBA" id="ARBA00000427"/>
    </source>
</evidence>
<dbReference type="CDD" id="cd15482">
    <property type="entry name" value="Sialidase_non-viral"/>
    <property type="match status" value="1"/>
</dbReference>
<keyword evidence="4" id="KW-0732">Signal</keyword>
<dbReference type="Gene3D" id="2.120.10.10">
    <property type="match status" value="1"/>
</dbReference>
<dbReference type="AlphaFoldDB" id="A0A5C1AIX9"/>
<feature type="domain" description="Sialidase" evidence="5">
    <location>
        <begin position="49"/>
        <end position="356"/>
    </location>
</feature>
<dbReference type="InterPro" id="IPR036278">
    <property type="entry name" value="Sialidase_sf"/>
</dbReference>
<evidence type="ECO:0000256" key="2">
    <source>
        <dbReference type="ARBA" id="ARBA00009348"/>
    </source>
</evidence>
<dbReference type="Proteomes" id="UP000324974">
    <property type="component" value="Chromosome"/>
</dbReference>
<accession>A0A5C1AIX9</accession>
<evidence type="ECO:0000256" key="3">
    <source>
        <dbReference type="ARBA" id="ARBA00012733"/>
    </source>
</evidence>
<dbReference type="Pfam" id="PF13088">
    <property type="entry name" value="BNR_2"/>
    <property type="match status" value="1"/>
</dbReference>
<evidence type="ECO:0000259" key="5">
    <source>
        <dbReference type="Pfam" id="PF13088"/>
    </source>
</evidence>
<proteinExistence type="inferred from homology"/>
<protein>
    <recommendedName>
        <fullName evidence="3">exo-alpha-sialidase</fullName>
        <ecNumber evidence="3">3.2.1.18</ecNumber>
    </recommendedName>
</protein>
<evidence type="ECO:0000256" key="4">
    <source>
        <dbReference type="SAM" id="SignalP"/>
    </source>
</evidence>
<dbReference type="PANTHER" id="PTHR10628">
    <property type="entry name" value="SIALIDASE"/>
    <property type="match status" value="1"/>
</dbReference>
<dbReference type="GO" id="GO:0006689">
    <property type="term" value="P:ganglioside catabolic process"/>
    <property type="evidence" value="ECO:0007669"/>
    <property type="project" value="TreeGrafter"/>
</dbReference>
<dbReference type="InterPro" id="IPR026856">
    <property type="entry name" value="Sialidase_fam"/>
</dbReference>
<comment type="similarity">
    <text evidence="2">Belongs to the glycosyl hydrolase 33 family.</text>
</comment>
<gene>
    <name evidence="6" type="ORF">PX52LOC_04970</name>
</gene>
<dbReference type="GO" id="GO:0016020">
    <property type="term" value="C:membrane"/>
    <property type="evidence" value="ECO:0007669"/>
    <property type="project" value="TreeGrafter"/>
</dbReference>
<feature type="chain" id="PRO_5022930636" description="exo-alpha-sialidase" evidence="4">
    <location>
        <begin position="20"/>
        <end position="382"/>
    </location>
</feature>
<dbReference type="GO" id="GO:0009313">
    <property type="term" value="P:oligosaccharide catabolic process"/>
    <property type="evidence" value="ECO:0007669"/>
    <property type="project" value="TreeGrafter"/>
</dbReference>
<dbReference type="GO" id="GO:0004308">
    <property type="term" value="F:exo-alpha-sialidase activity"/>
    <property type="evidence" value="ECO:0007669"/>
    <property type="project" value="UniProtKB-EC"/>
</dbReference>
<dbReference type="RefSeq" id="WP_149112502.1">
    <property type="nucleotide sequence ID" value="NZ_CP042425.1"/>
</dbReference>
<evidence type="ECO:0000313" key="6">
    <source>
        <dbReference type="EMBL" id="QEL17956.1"/>
    </source>
</evidence>
<dbReference type="SUPFAM" id="SSF50939">
    <property type="entry name" value="Sialidases"/>
    <property type="match status" value="1"/>
</dbReference>
<comment type="catalytic activity">
    <reaction evidence="1">
        <text>Hydrolysis of alpha-(2-&gt;3)-, alpha-(2-&gt;6)-, alpha-(2-&gt;8)- glycosidic linkages of terminal sialic acid residues in oligosaccharides, glycoproteins, glycolipids, colominic acid and synthetic substrates.</text>
        <dbReference type="EC" id="3.2.1.18"/>
    </reaction>
</comment>
<organism evidence="6 7">
    <name type="scientific">Limnoglobus roseus</name>
    <dbReference type="NCBI Taxonomy" id="2598579"/>
    <lineage>
        <taxon>Bacteria</taxon>
        <taxon>Pseudomonadati</taxon>
        <taxon>Planctomycetota</taxon>
        <taxon>Planctomycetia</taxon>
        <taxon>Gemmatales</taxon>
        <taxon>Gemmataceae</taxon>
        <taxon>Limnoglobus</taxon>
    </lineage>
</organism>
<dbReference type="InterPro" id="IPR011040">
    <property type="entry name" value="Sialidase"/>
</dbReference>
<evidence type="ECO:0000313" key="7">
    <source>
        <dbReference type="Proteomes" id="UP000324974"/>
    </source>
</evidence>